<dbReference type="NCBIfam" id="TIGR01221">
    <property type="entry name" value="rmlC"/>
    <property type="match status" value="1"/>
</dbReference>
<dbReference type="Pfam" id="PF00908">
    <property type="entry name" value="dTDP_sugar_isom"/>
    <property type="match status" value="1"/>
</dbReference>
<evidence type="ECO:0000256" key="5">
    <source>
        <dbReference type="RuleBase" id="RU364069"/>
    </source>
</evidence>
<evidence type="ECO:0000256" key="3">
    <source>
        <dbReference type="ARBA" id="ARBA00012098"/>
    </source>
</evidence>
<dbReference type="GO" id="GO:0008830">
    <property type="term" value="F:dTDP-4-dehydrorhamnose 3,5-epimerase activity"/>
    <property type="evidence" value="ECO:0007669"/>
    <property type="project" value="UniProtKB-EC"/>
</dbReference>
<dbReference type="CDD" id="cd00438">
    <property type="entry name" value="cupin_RmlC"/>
    <property type="match status" value="1"/>
</dbReference>
<dbReference type="Gene3D" id="2.60.120.10">
    <property type="entry name" value="Jelly Rolls"/>
    <property type="match status" value="1"/>
</dbReference>
<dbReference type="PANTHER" id="PTHR21047:SF2">
    <property type="entry name" value="THYMIDINE DIPHOSPHO-4-KETO-RHAMNOSE 3,5-EPIMERASE"/>
    <property type="match status" value="1"/>
</dbReference>
<dbReference type="PANTHER" id="PTHR21047">
    <property type="entry name" value="DTDP-6-DEOXY-D-GLUCOSE-3,5 EPIMERASE"/>
    <property type="match status" value="1"/>
</dbReference>
<sequence length="185" mass="20430">MSVLDSRPLELDGLVELTPHRFADERGFFSEVWREDAFAAAGVHAHFVQDNLSLSKRKGVIRGLHYQSPPAAQAKLVRVSRGAIFDVAVDIRPGSATYGRWAGVILSAEKWNQLFIPEGFAHGFATLEDDTEVSYKVTAPYSPDHDRAIRFDDPDIGIDWPLDAEPLLSPKDAAAPLLRDSNTGF</sequence>
<evidence type="ECO:0000313" key="7">
    <source>
        <dbReference type="Proteomes" id="UP001165342"/>
    </source>
</evidence>
<gene>
    <name evidence="6" type="primary">rfbC</name>
    <name evidence="6" type="ORF">LZ538_08780</name>
</gene>
<keyword evidence="5 6" id="KW-0413">Isomerase</keyword>
<organism evidence="6 7">
    <name type="scientific">Sphingomonas hankyongi</name>
    <dbReference type="NCBI Taxonomy" id="2908209"/>
    <lineage>
        <taxon>Bacteria</taxon>
        <taxon>Pseudomonadati</taxon>
        <taxon>Pseudomonadota</taxon>
        <taxon>Alphaproteobacteria</taxon>
        <taxon>Sphingomonadales</taxon>
        <taxon>Sphingomonadaceae</taxon>
        <taxon>Sphingomonas</taxon>
    </lineage>
</organism>
<comment type="pathway">
    <text evidence="5">Carbohydrate biosynthesis; dTDP-L-rhamnose biosynthesis.</text>
</comment>
<evidence type="ECO:0000313" key="6">
    <source>
        <dbReference type="EMBL" id="MCL6730144.1"/>
    </source>
</evidence>
<name>A0ABT0S3D5_9SPHN</name>
<dbReference type="InterPro" id="IPR000888">
    <property type="entry name" value="RmlC-like"/>
</dbReference>
<comment type="caution">
    <text evidence="6">The sequence shown here is derived from an EMBL/GenBank/DDBJ whole genome shotgun (WGS) entry which is preliminary data.</text>
</comment>
<dbReference type="InterPro" id="IPR011051">
    <property type="entry name" value="RmlC_Cupin_sf"/>
</dbReference>
<dbReference type="SUPFAM" id="SSF51182">
    <property type="entry name" value="RmlC-like cupins"/>
    <property type="match status" value="1"/>
</dbReference>
<dbReference type="InterPro" id="IPR014710">
    <property type="entry name" value="RmlC-like_jellyroll"/>
</dbReference>
<dbReference type="RefSeq" id="WP_249831646.1">
    <property type="nucleotide sequence ID" value="NZ_JAMGBE010000003.1"/>
</dbReference>
<comment type="similarity">
    <text evidence="5">Belongs to the dTDP-4-dehydrorhamnose 3,5-epimerase family.</text>
</comment>
<reference evidence="6" key="1">
    <citation type="submission" date="2022-05" db="EMBL/GenBank/DDBJ databases">
        <authorList>
            <person name="Jo J.-H."/>
            <person name="Im W.-T."/>
        </authorList>
    </citation>
    <scope>NUCLEOTIDE SEQUENCE</scope>
    <source>
        <strain evidence="6">SE220</strain>
    </source>
</reference>
<evidence type="ECO:0000256" key="4">
    <source>
        <dbReference type="ARBA" id="ARBA00019595"/>
    </source>
</evidence>
<protein>
    <recommendedName>
        <fullName evidence="4 5">dTDP-4-dehydrorhamnose 3,5-epimerase</fullName>
        <ecNumber evidence="3 5">5.1.3.13</ecNumber>
    </recommendedName>
    <alternativeName>
        <fullName evidence="5">Thymidine diphospho-4-keto-rhamnose 3,5-epimerase</fullName>
    </alternativeName>
</protein>
<accession>A0ABT0S3D5</accession>
<keyword evidence="7" id="KW-1185">Reference proteome</keyword>
<evidence type="ECO:0000256" key="1">
    <source>
        <dbReference type="ARBA" id="ARBA00001298"/>
    </source>
</evidence>
<dbReference type="EMBL" id="JAMGBE010000003">
    <property type="protein sequence ID" value="MCL6730144.1"/>
    <property type="molecule type" value="Genomic_DNA"/>
</dbReference>
<comment type="function">
    <text evidence="2 5">Catalyzes the epimerization of the C3' and C5'positions of dTDP-6-deoxy-D-xylo-4-hexulose, forming dTDP-6-deoxy-L-lyxo-4-hexulose.</text>
</comment>
<proteinExistence type="inferred from homology"/>
<comment type="catalytic activity">
    <reaction evidence="1 5">
        <text>dTDP-4-dehydro-6-deoxy-alpha-D-glucose = dTDP-4-dehydro-beta-L-rhamnose</text>
        <dbReference type="Rhea" id="RHEA:16969"/>
        <dbReference type="ChEBI" id="CHEBI:57649"/>
        <dbReference type="ChEBI" id="CHEBI:62830"/>
        <dbReference type="EC" id="5.1.3.13"/>
    </reaction>
</comment>
<evidence type="ECO:0000256" key="2">
    <source>
        <dbReference type="ARBA" id="ARBA00001997"/>
    </source>
</evidence>
<dbReference type="Proteomes" id="UP001165342">
    <property type="component" value="Unassembled WGS sequence"/>
</dbReference>
<comment type="subunit">
    <text evidence="5">Homodimer.</text>
</comment>
<dbReference type="EC" id="5.1.3.13" evidence="3 5"/>